<dbReference type="Proteomes" id="UP000612893">
    <property type="component" value="Unassembled WGS sequence"/>
</dbReference>
<proteinExistence type="inferred from homology"/>
<evidence type="ECO:0000256" key="3">
    <source>
        <dbReference type="ARBA" id="ARBA00023295"/>
    </source>
</evidence>
<dbReference type="FunFam" id="3.20.20.80:FF:000004">
    <property type="entry name" value="Beta-glucosidase 6-phospho-beta-glucosidase"/>
    <property type="match status" value="1"/>
</dbReference>
<dbReference type="SUPFAM" id="SSF51445">
    <property type="entry name" value="(Trans)glycosidases"/>
    <property type="match status" value="1"/>
</dbReference>
<evidence type="ECO:0000256" key="1">
    <source>
        <dbReference type="ARBA" id="ARBA00010838"/>
    </source>
</evidence>
<reference evidence="5" key="1">
    <citation type="submission" date="2020-10" db="EMBL/GenBank/DDBJ databases">
        <title>Ca. Dormibacterota MAGs.</title>
        <authorList>
            <person name="Montgomery K."/>
        </authorList>
    </citation>
    <scope>NUCLEOTIDE SEQUENCE [LARGE SCALE GENOMIC DNA]</scope>
    <source>
        <strain evidence="5">SC8812_S17_10</strain>
    </source>
</reference>
<accession>A0A934N1S9</accession>
<dbReference type="Pfam" id="PF00232">
    <property type="entry name" value="Glyco_hydro_1"/>
    <property type="match status" value="1"/>
</dbReference>
<gene>
    <name evidence="5" type="ORF">JF922_04435</name>
</gene>
<sequence>MGFPEGFLWGAATASYQIEGAVAEDGRGPSIWDTFSHAAGNTFHGETGDIADDHYHRLEEDLELMAALKLGAYRFSIAWPRIQPDGRGPVNQPGLDFYRRLVDGLRARDIVPAVTLYHWDLPQALEDSGGWPERDTAERFAEYALIVARALGEDVGFWITLNEPWVAAWMGYGTGRMAPGRADIGLAVAATHHMLLGHGLAVRALRQELGEPRLGITLNLSPVRVHGDADADQRAQRLVDGNLNRLYLDPIFKGRYPDDMTEHYRERNPGFQVVRDGDLDTIAAPLDFLGVNYYSPRNVLDVERISDGVAPAGLAAMAGRRGSRAERDRAIAEDLGAAEVWPLHLDTSAMGWTIEPDGLTELLVRLQRDYDPPALYITENGTAINDYINPDGRVLDPERIAYLDAHLRAAEAAIEQGVQLRGYFTWSLLDNFEWALGYSRRFGLIYVEYGTQRRVPKASYDWYREVIAAGGLPEAGAVAMKA</sequence>
<keyword evidence="6" id="KW-1185">Reference proteome</keyword>
<dbReference type="PANTHER" id="PTHR10353">
    <property type="entry name" value="GLYCOSYL HYDROLASE"/>
    <property type="match status" value="1"/>
</dbReference>
<organism evidence="5 6">
    <name type="scientific">Candidatus Nephthysia bennettiae</name>
    <dbReference type="NCBI Taxonomy" id="3127016"/>
    <lineage>
        <taxon>Bacteria</taxon>
        <taxon>Bacillati</taxon>
        <taxon>Candidatus Dormiibacterota</taxon>
        <taxon>Candidatus Dormibacteria</taxon>
        <taxon>Candidatus Dormibacterales</taxon>
        <taxon>Candidatus Dormibacteraceae</taxon>
        <taxon>Candidatus Nephthysia</taxon>
    </lineage>
</organism>
<dbReference type="AlphaFoldDB" id="A0A934N1S9"/>
<dbReference type="PRINTS" id="PR00131">
    <property type="entry name" value="GLHYDRLASE1"/>
</dbReference>
<dbReference type="RefSeq" id="WP_338199451.1">
    <property type="nucleotide sequence ID" value="NZ_JAEKNR010000053.1"/>
</dbReference>
<evidence type="ECO:0000313" key="5">
    <source>
        <dbReference type="EMBL" id="MBJ7597320.1"/>
    </source>
</evidence>
<evidence type="ECO:0000256" key="2">
    <source>
        <dbReference type="ARBA" id="ARBA00022801"/>
    </source>
</evidence>
<dbReference type="PROSITE" id="PS00653">
    <property type="entry name" value="GLYCOSYL_HYDROL_F1_2"/>
    <property type="match status" value="1"/>
</dbReference>
<evidence type="ECO:0000313" key="6">
    <source>
        <dbReference type="Proteomes" id="UP000612893"/>
    </source>
</evidence>
<dbReference type="GO" id="GO:0016798">
    <property type="term" value="F:hydrolase activity, acting on glycosyl bonds"/>
    <property type="evidence" value="ECO:0007669"/>
    <property type="project" value="UniProtKB-KW"/>
</dbReference>
<protein>
    <submittedName>
        <fullName evidence="5">Family 1 glycosylhydrolase</fullName>
    </submittedName>
</protein>
<keyword evidence="2" id="KW-0378">Hydrolase</keyword>
<comment type="caution">
    <text evidence="5">The sequence shown here is derived from an EMBL/GenBank/DDBJ whole genome shotgun (WGS) entry which is preliminary data.</text>
</comment>
<keyword evidence="3" id="KW-0326">Glycosidase</keyword>
<name>A0A934N1S9_9BACT</name>
<dbReference type="InterPro" id="IPR001360">
    <property type="entry name" value="Glyco_hydro_1"/>
</dbReference>
<comment type="similarity">
    <text evidence="1 4">Belongs to the glycosyl hydrolase 1 family.</text>
</comment>
<dbReference type="InterPro" id="IPR017853">
    <property type="entry name" value="GH"/>
</dbReference>
<evidence type="ECO:0000256" key="4">
    <source>
        <dbReference type="RuleBase" id="RU003690"/>
    </source>
</evidence>
<dbReference type="GO" id="GO:0005975">
    <property type="term" value="P:carbohydrate metabolic process"/>
    <property type="evidence" value="ECO:0007669"/>
    <property type="project" value="UniProtKB-ARBA"/>
</dbReference>
<dbReference type="Gene3D" id="3.20.20.80">
    <property type="entry name" value="Glycosidases"/>
    <property type="match status" value="1"/>
</dbReference>
<dbReference type="InterPro" id="IPR033132">
    <property type="entry name" value="GH_1_N_CS"/>
</dbReference>
<dbReference type="EMBL" id="JAEKNR010000053">
    <property type="protein sequence ID" value="MBJ7597320.1"/>
    <property type="molecule type" value="Genomic_DNA"/>
</dbReference>
<dbReference type="PANTHER" id="PTHR10353:SF36">
    <property type="entry name" value="LP05116P"/>
    <property type="match status" value="1"/>
</dbReference>